<dbReference type="InterPro" id="IPR027417">
    <property type="entry name" value="P-loop_NTPase"/>
</dbReference>
<reference evidence="1 2" key="1">
    <citation type="submission" date="2016-10" db="EMBL/GenBank/DDBJ databases">
        <authorList>
            <person name="de Groot N.N."/>
        </authorList>
    </citation>
    <scope>NUCLEOTIDE SEQUENCE [LARGE SCALE GENOMIC DNA]</scope>
    <source>
        <strain evidence="1 2">DSM 29433</strain>
    </source>
</reference>
<evidence type="ECO:0000313" key="2">
    <source>
        <dbReference type="Proteomes" id="UP000198926"/>
    </source>
</evidence>
<dbReference type="SUPFAM" id="SSF52540">
    <property type="entry name" value="P-loop containing nucleoside triphosphate hydrolases"/>
    <property type="match status" value="1"/>
</dbReference>
<name>A0A1I6LW81_9RHOB</name>
<evidence type="ECO:0000313" key="1">
    <source>
        <dbReference type="EMBL" id="SFS07683.1"/>
    </source>
</evidence>
<proteinExistence type="predicted"/>
<dbReference type="RefSeq" id="WP_090204583.1">
    <property type="nucleotide sequence ID" value="NZ_FOZM01000001.1"/>
</dbReference>
<dbReference type="STRING" id="1123755.SAMN05444714_0954"/>
<dbReference type="OrthoDB" id="7444642at2"/>
<evidence type="ECO:0008006" key="3">
    <source>
        <dbReference type="Google" id="ProtNLM"/>
    </source>
</evidence>
<dbReference type="AlphaFoldDB" id="A0A1I6LW81"/>
<accession>A0A1I6LW81</accession>
<keyword evidence="2" id="KW-1185">Reference proteome</keyword>
<gene>
    <name evidence="1" type="ORF">SAMN05444714_0954</name>
</gene>
<dbReference type="EMBL" id="FOZM01000001">
    <property type="protein sequence ID" value="SFS07683.1"/>
    <property type="molecule type" value="Genomic_DNA"/>
</dbReference>
<organism evidence="1 2">
    <name type="scientific">Yoonia litorea</name>
    <dbReference type="NCBI Taxonomy" id="1123755"/>
    <lineage>
        <taxon>Bacteria</taxon>
        <taxon>Pseudomonadati</taxon>
        <taxon>Pseudomonadota</taxon>
        <taxon>Alphaproteobacteria</taxon>
        <taxon>Rhodobacterales</taxon>
        <taxon>Paracoccaceae</taxon>
        <taxon>Yoonia</taxon>
    </lineage>
</organism>
<sequence length="224" mass="25930">MAILTRNEVLDGKLRKRRIYFAHIPKSAGSSLYIAFLDADWQIQNVRLMPKAGLGPKVFKRFSISEFQIIGDASKLGRRSIQHAPYSVWQHWGPFEESFAIVRNPRTRYLSALRYQYFGRTRGKIEFEVFRANTLALLKRGVHARRRHFDGHFAPQSDFVGPDTHIFKLEDGFTASLAERYGIDATRFPRVNKARDFEITLTTEELDFIGRAYAQDMTRFGYGS</sequence>
<dbReference type="Proteomes" id="UP000198926">
    <property type="component" value="Unassembled WGS sequence"/>
</dbReference>
<protein>
    <recommendedName>
        <fullName evidence="3">Sulfotransferase family protein</fullName>
    </recommendedName>
</protein>